<dbReference type="GO" id="GO:0005776">
    <property type="term" value="C:autophagosome"/>
    <property type="evidence" value="ECO:0007669"/>
    <property type="project" value="TreeGrafter"/>
</dbReference>
<dbReference type="PANTHER" id="PTHR24348:SF22">
    <property type="entry name" value="NON-SPECIFIC SERINE_THREONINE PROTEIN KINASE"/>
    <property type="match status" value="1"/>
</dbReference>
<dbReference type="PANTHER" id="PTHR24348">
    <property type="entry name" value="SERINE/THREONINE-PROTEIN KINASE UNC-51-RELATED"/>
    <property type="match status" value="1"/>
</dbReference>
<keyword evidence="4" id="KW-0067">ATP-binding</keyword>
<evidence type="ECO:0000256" key="2">
    <source>
        <dbReference type="ARBA" id="ARBA00022741"/>
    </source>
</evidence>
<evidence type="ECO:0000256" key="4">
    <source>
        <dbReference type="ARBA" id="ARBA00022840"/>
    </source>
</evidence>
<evidence type="ECO:0000313" key="6">
    <source>
        <dbReference type="EMBL" id="OHT11667.1"/>
    </source>
</evidence>
<dbReference type="OrthoDB" id="4062651at2759"/>
<comment type="caution">
    <text evidence="6">The sequence shown here is derived from an EMBL/GenBank/DDBJ whole genome shotgun (WGS) entry which is preliminary data.</text>
</comment>
<sequence>MLSEAKKIAGGGYGVVTLIMDKDDDRYLVAHKEITNFDNTLFSREIKSFKALNRYGFVKMIRYKEYIDHANHAYIDMDFIPGGDLSQLLNAEAAQAKIPLFDITQKMIIAYGTARSLKIMHDHHFIHRDIKPDNILLDHRLRPFLTDFGLSRKIPPSQQQVTNIGTLNYMSPEILSGQKNITNKSDVHMFGMLLYEMFNNEFPYAGLSDQPIINKITHGILPIIKKPSIIDDLFAKCCQLSPEKRPDIEEVANEIINIVINNSNVVDQTKFMEYKNFYDAQTNLNGDDIPRCGTIENLIQAVNNAIPFALSKYGTMLLAGYIVQQDVDLGNEYVRKASLTNDSDYEYVDEEEEEDGVDIE</sequence>
<reference evidence="6" key="1">
    <citation type="submission" date="2016-10" db="EMBL/GenBank/DDBJ databases">
        <authorList>
            <person name="Benchimol M."/>
            <person name="Almeida L.G."/>
            <person name="Vasconcelos A.T."/>
            <person name="Perreira-Neves A."/>
            <person name="Rosa I.A."/>
            <person name="Tasca T."/>
            <person name="Bogo M.R."/>
            <person name="de Souza W."/>
        </authorList>
    </citation>
    <scope>NUCLEOTIDE SEQUENCE [LARGE SCALE GENOMIC DNA]</scope>
    <source>
        <strain evidence="6">K</strain>
    </source>
</reference>
<dbReference type="CDD" id="cd14014">
    <property type="entry name" value="STKc_PknB_like"/>
    <property type="match status" value="1"/>
</dbReference>
<keyword evidence="1" id="KW-0808">Transferase</keyword>
<keyword evidence="7" id="KW-1185">Reference proteome</keyword>
<dbReference type="InterPro" id="IPR011009">
    <property type="entry name" value="Kinase-like_dom_sf"/>
</dbReference>
<dbReference type="RefSeq" id="XP_068364803.1">
    <property type="nucleotide sequence ID" value="XM_068491576.1"/>
</dbReference>
<dbReference type="Gene3D" id="1.10.510.10">
    <property type="entry name" value="Transferase(Phosphotransferase) domain 1"/>
    <property type="match status" value="1"/>
</dbReference>
<gene>
    <name evidence="6" type="ORF">TRFO_03889</name>
</gene>
<organism evidence="6 7">
    <name type="scientific">Tritrichomonas foetus</name>
    <dbReference type="NCBI Taxonomy" id="1144522"/>
    <lineage>
        <taxon>Eukaryota</taxon>
        <taxon>Metamonada</taxon>
        <taxon>Parabasalia</taxon>
        <taxon>Tritrichomonadida</taxon>
        <taxon>Tritrichomonadidae</taxon>
        <taxon>Tritrichomonas</taxon>
    </lineage>
</organism>
<keyword evidence="2" id="KW-0547">Nucleotide-binding</keyword>
<proteinExistence type="predicted"/>
<dbReference type="GO" id="GO:0000045">
    <property type="term" value="P:autophagosome assembly"/>
    <property type="evidence" value="ECO:0007669"/>
    <property type="project" value="TreeGrafter"/>
</dbReference>
<dbReference type="GO" id="GO:0016020">
    <property type="term" value="C:membrane"/>
    <property type="evidence" value="ECO:0007669"/>
    <property type="project" value="TreeGrafter"/>
</dbReference>
<evidence type="ECO:0000256" key="3">
    <source>
        <dbReference type="ARBA" id="ARBA00022777"/>
    </source>
</evidence>
<evidence type="ECO:0000256" key="1">
    <source>
        <dbReference type="ARBA" id="ARBA00022679"/>
    </source>
</evidence>
<dbReference type="InterPro" id="IPR000719">
    <property type="entry name" value="Prot_kinase_dom"/>
</dbReference>
<dbReference type="GeneID" id="94826280"/>
<dbReference type="Pfam" id="PF00069">
    <property type="entry name" value="Pkinase"/>
    <property type="match status" value="1"/>
</dbReference>
<accession>A0A1J4KKB5</accession>
<dbReference type="PROSITE" id="PS50011">
    <property type="entry name" value="PROTEIN_KINASE_DOM"/>
    <property type="match status" value="1"/>
</dbReference>
<dbReference type="GO" id="GO:0005524">
    <property type="term" value="F:ATP binding"/>
    <property type="evidence" value="ECO:0007669"/>
    <property type="project" value="UniProtKB-KW"/>
</dbReference>
<dbReference type="VEuPathDB" id="TrichDB:TRFO_03889"/>
<dbReference type="AlphaFoldDB" id="A0A1J4KKB5"/>
<name>A0A1J4KKB5_9EUKA</name>
<evidence type="ECO:0000313" key="7">
    <source>
        <dbReference type="Proteomes" id="UP000179807"/>
    </source>
</evidence>
<dbReference type="GO" id="GO:0004674">
    <property type="term" value="F:protein serine/threonine kinase activity"/>
    <property type="evidence" value="ECO:0007669"/>
    <property type="project" value="InterPro"/>
</dbReference>
<evidence type="ECO:0000259" key="5">
    <source>
        <dbReference type="PROSITE" id="PS50011"/>
    </source>
</evidence>
<feature type="domain" description="Protein kinase" evidence="5">
    <location>
        <begin position="2"/>
        <end position="260"/>
    </location>
</feature>
<dbReference type="SMART" id="SM00220">
    <property type="entry name" value="S_TKc"/>
    <property type="match status" value="1"/>
</dbReference>
<dbReference type="GO" id="GO:0000407">
    <property type="term" value="C:phagophore assembly site"/>
    <property type="evidence" value="ECO:0007669"/>
    <property type="project" value="TreeGrafter"/>
</dbReference>
<dbReference type="GO" id="GO:0010506">
    <property type="term" value="P:regulation of autophagy"/>
    <property type="evidence" value="ECO:0007669"/>
    <property type="project" value="InterPro"/>
</dbReference>
<protein>
    <recommendedName>
        <fullName evidence="5">Protein kinase domain-containing protein</fullName>
    </recommendedName>
</protein>
<dbReference type="EMBL" id="MLAK01000582">
    <property type="protein sequence ID" value="OHT11667.1"/>
    <property type="molecule type" value="Genomic_DNA"/>
</dbReference>
<dbReference type="PROSITE" id="PS00108">
    <property type="entry name" value="PROTEIN_KINASE_ST"/>
    <property type="match status" value="1"/>
</dbReference>
<keyword evidence="3" id="KW-0418">Kinase</keyword>
<dbReference type="GO" id="GO:0005829">
    <property type="term" value="C:cytosol"/>
    <property type="evidence" value="ECO:0007669"/>
    <property type="project" value="TreeGrafter"/>
</dbReference>
<dbReference type="SUPFAM" id="SSF56112">
    <property type="entry name" value="Protein kinase-like (PK-like)"/>
    <property type="match status" value="1"/>
</dbReference>
<dbReference type="Proteomes" id="UP000179807">
    <property type="component" value="Unassembled WGS sequence"/>
</dbReference>
<dbReference type="InterPro" id="IPR045269">
    <property type="entry name" value="Atg1-like"/>
</dbReference>
<dbReference type="InterPro" id="IPR008271">
    <property type="entry name" value="Ser/Thr_kinase_AS"/>
</dbReference>